<sequence>MSDSCNRCGASNQTIVLSSWRKLEKNFSRAPAALGENPSNINLSVGNPDSAIAIVTALGPGITETGIPAAIASRINLKPGSLTVGIPASETTNTSAPDFKMFSNS</sequence>
<protein>
    <submittedName>
        <fullName evidence="1">Unannotated protein</fullName>
    </submittedName>
</protein>
<proteinExistence type="predicted"/>
<name>A0A6J6WDG9_9ZZZZ</name>
<reference evidence="1" key="1">
    <citation type="submission" date="2020-05" db="EMBL/GenBank/DDBJ databases">
        <authorList>
            <person name="Chiriac C."/>
            <person name="Salcher M."/>
            <person name="Ghai R."/>
            <person name="Kavagutti S V."/>
        </authorList>
    </citation>
    <scope>NUCLEOTIDE SEQUENCE</scope>
</reference>
<accession>A0A6J6WDG9</accession>
<dbReference type="EMBL" id="CAEZZR010000122">
    <property type="protein sequence ID" value="CAB4781018.1"/>
    <property type="molecule type" value="Genomic_DNA"/>
</dbReference>
<dbReference type="AlphaFoldDB" id="A0A6J6WDG9"/>
<organism evidence="1">
    <name type="scientific">freshwater metagenome</name>
    <dbReference type="NCBI Taxonomy" id="449393"/>
    <lineage>
        <taxon>unclassified sequences</taxon>
        <taxon>metagenomes</taxon>
        <taxon>ecological metagenomes</taxon>
    </lineage>
</organism>
<gene>
    <name evidence="1" type="ORF">UFOPK2907_01159</name>
</gene>
<evidence type="ECO:0000313" key="1">
    <source>
        <dbReference type="EMBL" id="CAB4781018.1"/>
    </source>
</evidence>